<organism evidence="1 2">
    <name type="scientific">Clostridium neonatale</name>
    <dbReference type="NCBI Taxonomy" id="137838"/>
    <lineage>
        <taxon>Bacteria</taxon>
        <taxon>Bacillati</taxon>
        <taxon>Bacillota</taxon>
        <taxon>Clostridia</taxon>
        <taxon>Eubacteriales</taxon>
        <taxon>Clostridiaceae</taxon>
        <taxon>Clostridium</taxon>
    </lineage>
</organism>
<proteinExistence type="predicted"/>
<gene>
    <name evidence="1" type="ORF">CNEO2_1340003</name>
</gene>
<comment type="caution">
    <text evidence="1">The sequence shown here is derived from an EMBL/GenBank/DDBJ whole genome shotgun (WGS) entry which is preliminary data.</text>
</comment>
<dbReference type="EMBL" id="CAMTCP010000038">
    <property type="protein sequence ID" value="CAI3542393.1"/>
    <property type="molecule type" value="Genomic_DNA"/>
</dbReference>
<evidence type="ECO:0000313" key="1">
    <source>
        <dbReference type="EMBL" id="CAI3542393.1"/>
    </source>
</evidence>
<evidence type="ECO:0000313" key="2">
    <source>
        <dbReference type="Proteomes" id="UP001189143"/>
    </source>
</evidence>
<dbReference type="AlphaFoldDB" id="A0AAD1YB20"/>
<reference evidence="1" key="1">
    <citation type="submission" date="2022-10" db="EMBL/GenBank/DDBJ databases">
        <authorList>
            <person name="Aires J."/>
            <person name="Mesa V."/>
        </authorList>
    </citation>
    <scope>NUCLEOTIDE SEQUENCE</scope>
    <source>
        <strain evidence="1">Clostridium neonatale JD116</strain>
    </source>
</reference>
<dbReference type="Proteomes" id="UP001189143">
    <property type="component" value="Unassembled WGS sequence"/>
</dbReference>
<protein>
    <submittedName>
        <fullName evidence="1">Uncharacterized protein</fullName>
    </submittedName>
</protein>
<sequence>MLLIFIFYSKFKLIAIFLDINLILYLKLINKYNKITYNIMYLLFFYGSFSEKCI</sequence>
<accession>A0AAD1YB20</accession>
<name>A0AAD1YB20_9CLOT</name>